<dbReference type="InterPro" id="IPR029052">
    <property type="entry name" value="Metallo-depent_PP-like"/>
</dbReference>
<evidence type="ECO:0000313" key="4">
    <source>
        <dbReference type="Proteomes" id="UP000494206"/>
    </source>
</evidence>
<comment type="catalytic activity">
    <reaction evidence="1">
        <text>O-phospho-L-threonyl-[protein] + H2O = L-threonyl-[protein] + phosphate</text>
        <dbReference type="Rhea" id="RHEA:47004"/>
        <dbReference type="Rhea" id="RHEA-COMP:11060"/>
        <dbReference type="Rhea" id="RHEA-COMP:11605"/>
        <dbReference type="ChEBI" id="CHEBI:15377"/>
        <dbReference type="ChEBI" id="CHEBI:30013"/>
        <dbReference type="ChEBI" id="CHEBI:43474"/>
        <dbReference type="ChEBI" id="CHEBI:61977"/>
        <dbReference type="EC" id="3.1.3.16"/>
    </reaction>
</comment>
<evidence type="ECO:0000259" key="2">
    <source>
        <dbReference type="PROSITE" id="PS00125"/>
    </source>
</evidence>
<dbReference type="InterPro" id="IPR006186">
    <property type="entry name" value="Ser/Thr-sp_prot-phosphatase"/>
</dbReference>
<dbReference type="PANTHER" id="PTHR11668:SF236">
    <property type="entry name" value="SERINE_THREONINE-PROTEIN PHOSPHATASE"/>
    <property type="match status" value="1"/>
</dbReference>
<organism evidence="3 4">
    <name type="scientific">Caenorhabditis bovis</name>
    <dbReference type="NCBI Taxonomy" id="2654633"/>
    <lineage>
        <taxon>Eukaryota</taxon>
        <taxon>Metazoa</taxon>
        <taxon>Ecdysozoa</taxon>
        <taxon>Nematoda</taxon>
        <taxon>Chromadorea</taxon>
        <taxon>Rhabditida</taxon>
        <taxon>Rhabditina</taxon>
        <taxon>Rhabditomorpha</taxon>
        <taxon>Rhabditoidea</taxon>
        <taxon>Rhabditidae</taxon>
        <taxon>Peloderinae</taxon>
        <taxon>Caenorhabditis</taxon>
    </lineage>
</organism>
<evidence type="ECO:0000256" key="1">
    <source>
        <dbReference type="RuleBase" id="RU004273"/>
    </source>
</evidence>
<dbReference type="Pfam" id="PF00149">
    <property type="entry name" value="Metallophos"/>
    <property type="match status" value="1"/>
</dbReference>
<evidence type="ECO:0000313" key="3">
    <source>
        <dbReference type="EMBL" id="CAB3404063.1"/>
    </source>
</evidence>
<proteinExistence type="inferred from homology"/>
<dbReference type="OrthoDB" id="5771908at2759"/>
<comment type="similarity">
    <text evidence="1">Belongs to the PPP phosphatase family.</text>
</comment>
<dbReference type="SUPFAM" id="SSF56300">
    <property type="entry name" value="Metallo-dependent phosphatases"/>
    <property type="match status" value="1"/>
</dbReference>
<dbReference type="EMBL" id="CADEPM010000004">
    <property type="protein sequence ID" value="CAB3404063.1"/>
    <property type="molecule type" value="Genomic_DNA"/>
</dbReference>
<dbReference type="InterPro" id="IPR004843">
    <property type="entry name" value="Calcineurin-like_PHP"/>
</dbReference>
<dbReference type="GO" id="GO:0005737">
    <property type="term" value="C:cytoplasm"/>
    <property type="evidence" value="ECO:0007669"/>
    <property type="project" value="TreeGrafter"/>
</dbReference>
<sequence length="367" mass="42312">MSGFEFEGNLKQGSPDDEKKINKWLEGIIFRYFHVWSPVNCQGMVKSYEIYELCLRAREFFWSKPIYREIEVPVTIVGDIHGQFEDLKTLFDMNGWPFSEDEAKEMYKMLYLKGKRADKEKMPKVLGAGLDRQLGPKKYLFLGDYVDRGPFSMEVVILLFAMQLRWPERITLLRGNHESRPVNRQYGFYGECARRYNERIYEVFQLAFNCMPLTAVVSKRIMCMHGGISEDLFDLKQLDAIKRPMDIPDVGIIADLTWADPEPEIELYQESPRGAAKIFGAKAVEEFCKHFELDLIVRAHQVVQEGYEFFADRRLVTIFSAPYYCAQTNNVGAVLHVSKEMVGAFSLVKPVTDIQDGLATVVPADDD</sequence>
<dbReference type="AlphaFoldDB" id="A0A8S1EX06"/>
<keyword evidence="4" id="KW-1185">Reference proteome</keyword>
<dbReference type="PANTHER" id="PTHR11668">
    <property type="entry name" value="SERINE/THREONINE PROTEIN PHOSPHATASE"/>
    <property type="match status" value="1"/>
</dbReference>
<dbReference type="InterPro" id="IPR050341">
    <property type="entry name" value="PP1_catalytic_subunit"/>
</dbReference>
<reference evidence="3 4" key="1">
    <citation type="submission" date="2020-04" db="EMBL/GenBank/DDBJ databases">
        <authorList>
            <person name="Laetsch R D."/>
            <person name="Stevens L."/>
            <person name="Kumar S."/>
            <person name="Blaxter L. M."/>
        </authorList>
    </citation>
    <scope>NUCLEOTIDE SEQUENCE [LARGE SCALE GENOMIC DNA]</scope>
</reference>
<dbReference type="EC" id="3.1.3.16" evidence="1"/>
<feature type="domain" description="Serine/threonine specific protein phosphatases" evidence="2">
    <location>
        <begin position="173"/>
        <end position="178"/>
    </location>
</feature>
<dbReference type="GO" id="GO:0004722">
    <property type="term" value="F:protein serine/threonine phosphatase activity"/>
    <property type="evidence" value="ECO:0007669"/>
    <property type="project" value="UniProtKB-EC"/>
</dbReference>
<keyword evidence="1" id="KW-0378">Hydrolase</keyword>
<dbReference type="PROSITE" id="PS00125">
    <property type="entry name" value="SER_THR_PHOSPHATASE"/>
    <property type="match status" value="1"/>
</dbReference>
<name>A0A8S1EX06_9PELO</name>
<dbReference type="SMART" id="SM00156">
    <property type="entry name" value="PP2Ac"/>
    <property type="match status" value="1"/>
</dbReference>
<comment type="caution">
    <text evidence="3">The sequence shown here is derived from an EMBL/GenBank/DDBJ whole genome shotgun (WGS) entry which is preliminary data.</text>
</comment>
<dbReference type="Gene3D" id="3.60.21.10">
    <property type="match status" value="1"/>
</dbReference>
<dbReference type="Proteomes" id="UP000494206">
    <property type="component" value="Unassembled WGS sequence"/>
</dbReference>
<dbReference type="PRINTS" id="PR00114">
    <property type="entry name" value="STPHPHTASE"/>
</dbReference>
<dbReference type="GO" id="GO:0005634">
    <property type="term" value="C:nucleus"/>
    <property type="evidence" value="ECO:0007669"/>
    <property type="project" value="TreeGrafter"/>
</dbReference>
<protein>
    <recommendedName>
        <fullName evidence="1">Serine/threonine-protein phosphatase</fullName>
        <ecNumber evidence="1">3.1.3.16</ecNumber>
    </recommendedName>
</protein>
<gene>
    <name evidence="3" type="ORF">CBOVIS_LOCUS6457</name>
</gene>
<accession>A0A8S1EX06</accession>